<evidence type="ECO:0000313" key="2">
    <source>
        <dbReference type="Proteomes" id="UP001054857"/>
    </source>
</evidence>
<reference evidence="1 2" key="1">
    <citation type="journal article" date="2021" name="Sci. Rep.">
        <title>Genome sequencing of the multicellular alga Astrephomene provides insights into convergent evolution of germ-soma differentiation.</title>
        <authorList>
            <person name="Yamashita S."/>
            <person name="Yamamoto K."/>
            <person name="Matsuzaki R."/>
            <person name="Suzuki S."/>
            <person name="Yamaguchi H."/>
            <person name="Hirooka S."/>
            <person name="Minakuchi Y."/>
            <person name="Miyagishima S."/>
            <person name="Kawachi M."/>
            <person name="Toyoda A."/>
            <person name="Nozaki H."/>
        </authorList>
    </citation>
    <scope>NUCLEOTIDE SEQUENCE [LARGE SCALE GENOMIC DNA]</scope>
    <source>
        <strain evidence="1 2">NIES-4017</strain>
    </source>
</reference>
<comment type="caution">
    <text evidence="1">The sequence shown here is derived from an EMBL/GenBank/DDBJ whole genome shotgun (WGS) entry which is preliminary data.</text>
</comment>
<accession>A0AAD3E4C8</accession>
<name>A0AAD3E4C8_9CHLO</name>
<keyword evidence="2" id="KW-1185">Reference proteome</keyword>
<protein>
    <submittedName>
        <fullName evidence="1">Uncharacterized protein</fullName>
    </submittedName>
</protein>
<dbReference type="Proteomes" id="UP001054857">
    <property type="component" value="Unassembled WGS sequence"/>
</dbReference>
<evidence type="ECO:0000313" key="1">
    <source>
        <dbReference type="EMBL" id="GFR52607.1"/>
    </source>
</evidence>
<dbReference type="AlphaFoldDB" id="A0AAD3E4C8"/>
<organism evidence="1 2">
    <name type="scientific">Astrephomene gubernaculifera</name>
    <dbReference type="NCBI Taxonomy" id="47775"/>
    <lineage>
        <taxon>Eukaryota</taxon>
        <taxon>Viridiplantae</taxon>
        <taxon>Chlorophyta</taxon>
        <taxon>core chlorophytes</taxon>
        <taxon>Chlorophyceae</taxon>
        <taxon>CS clade</taxon>
        <taxon>Chlamydomonadales</taxon>
        <taxon>Astrephomenaceae</taxon>
        <taxon>Astrephomene</taxon>
    </lineage>
</organism>
<sequence>MSGGGQCWVRRHLFWDCCVARNLREAMGAGMGVAEGPHSVAFSRSQLWLFLPPRGIQPVVWDVVALAALAALERGRQYLYRDWDSDTPVSPGRLRHISAEVVVDFWARISSFASLGIIPRGWASVPSDHPFLARQGGRVVFYGPPYGPPLWAATIPVLPLVLHDCDPGWSTSGLGA</sequence>
<gene>
    <name evidence="1" type="ORF">Agub_g15205</name>
</gene>
<proteinExistence type="predicted"/>
<dbReference type="EMBL" id="BMAR01000067">
    <property type="protein sequence ID" value="GFR52607.1"/>
    <property type="molecule type" value="Genomic_DNA"/>
</dbReference>